<dbReference type="Gene3D" id="3.30.565.10">
    <property type="entry name" value="Histidine kinase-like ATPase, C-terminal domain"/>
    <property type="match status" value="1"/>
</dbReference>
<dbReference type="GO" id="GO:0000155">
    <property type="term" value="F:phosphorelay sensor kinase activity"/>
    <property type="evidence" value="ECO:0007669"/>
    <property type="project" value="InterPro"/>
</dbReference>
<evidence type="ECO:0000256" key="4">
    <source>
        <dbReference type="ARBA" id="ARBA00022679"/>
    </source>
</evidence>
<dbReference type="InterPro" id="IPR005467">
    <property type="entry name" value="His_kinase_dom"/>
</dbReference>
<comment type="catalytic activity">
    <reaction evidence="1">
        <text>ATP + protein L-histidine = ADP + protein N-phospho-L-histidine.</text>
        <dbReference type="EC" id="2.7.13.3"/>
    </reaction>
</comment>
<keyword evidence="4" id="KW-0808">Transferase</keyword>
<feature type="domain" description="Histidine kinase" evidence="6">
    <location>
        <begin position="98"/>
        <end position="316"/>
    </location>
</feature>
<dbReference type="Pfam" id="PF00512">
    <property type="entry name" value="HisKA"/>
    <property type="match status" value="1"/>
</dbReference>
<evidence type="ECO:0000259" key="6">
    <source>
        <dbReference type="PROSITE" id="PS50109"/>
    </source>
</evidence>
<dbReference type="SUPFAM" id="SSF55874">
    <property type="entry name" value="ATPase domain of HSP90 chaperone/DNA topoisomerase II/histidine kinase"/>
    <property type="match status" value="1"/>
</dbReference>
<keyword evidence="8" id="KW-1185">Reference proteome</keyword>
<dbReference type="SUPFAM" id="SSF47384">
    <property type="entry name" value="Homodimeric domain of signal transducing histidine kinase"/>
    <property type="match status" value="1"/>
</dbReference>
<proteinExistence type="predicted"/>
<evidence type="ECO:0000256" key="3">
    <source>
        <dbReference type="ARBA" id="ARBA00022553"/>
    </source>
</evidence>
<evidence type="ECO:0000256" key="2">
    <source>
        <dbReference type="ARBA" id="ARBA00012438"/>
    </source>
</evidence>
<dbReference type="EMBL" id="RRYP01004432">
    <property type="protein sequence ID" value="TNV82861.1"/>
    <property type="molecule type" value="Genomic_DNA"/>
</dbReference>
<protein>
    <recommendedName>
        <fullName evidence="2">histidine kinase</fullName>
        <ecNumber evidence="2">2.7.13.3</ecNumber>
    </recommendedName>
</protein>
<dbReference type="PANTHER" id="PTHR43047:SF72">
    <property type="entry name" value="OSMOSENSING HISTIDINE PROTEIN KINASE SLN1"/>
    <property type="match status" value="1"/>
</dbReference>
<accession>A0A8J8NW07</accession>
<dbReference type="InterPro" id="IPR036890">
    <property type="entry name" value="HATPase_C_sf"/>
</dbReference>
<dbReference type="EC" id="2.7.13.3" evidence="2"/>
<keyword evidence="5" id="KW-0418">Kinase</keyword>
<organism evidence="7 8">
    <name type="scientific">Halteria grandinella</name>
    <dbReference type="NCBI Taxonomy" id="5974"/>
    <lineage>
        <taxon>Eukaryota</taxon>
        <taxon>Sar</taxon>
        <taxon>Alveolata</taxon>
        <taxon>Ciliophora</taxon>
        <taxon>Intramacronucleata</taxon>
        <taxon>Spirotrichea</taxon>
        <taxon>Stichotrichia</taxon>
        <taxon>Sporadotrichida</taxon>
        <taxon>Halteriidae</taxon>
        <taxon>Halteria</taxon>
    </lineage>
</organism>
<dbReference type="InterPro" id="IPR036097">
    <property type="entry name" value="HisK_dim/P_sf"/>
</dbReference>
<dbReference type="InterPro" id="IPR003594">
    <property type="entry name" value="HATPase_dom"/>
</dbReference>
<dbReference type="PROSITE" id="PS50109">
    <property type="entry name" value="HIS_KIN"/>
    <property type="match status" value="1"/>
</dbReference>
<dbReference type="GO" id="GO:0009927">
    <property type="term" value="F:histidine phosphotransfer kinase activity"/>
    <property type="evidence" value="ECO:0007669"/>
    <property type="project" value="TreeGrafter"/>
</dbReference>
<evidence type="ECO:0000256" key="5">
    <source>
        <dbReference type="ARBA" id="ARBA00022777"/>
    </source>
</evidence>
<sequence>MQEYENFVDSPKCESELCNIDCGLLRNADQIIEQQRTFITESESSSSEKKRKTLLVFTNYLSVGDQCIVLTTVRDMSTFIELEQQKNMSALKTVAFASAAHEFRNPLNAIVSSLALLEQMIDHQKCGRYFKVAKDCSDLMVFLVRDILDFSQIESKSLILDYQSTNVLKFIKECASVFKQKAFEKGISLQIQDDEYWPNCLKTDQNRAKQIIINLLSNALKFTQRGYVRISSIVEIQQKKIGIVIEDSGVGMGKCDIDRLFTPFTKIVQTRQLNRDGVGLGLTISKNLAQALGGDLQASSTPGQGSTFILWLPMSVRDILEYEEHIECIQQMNYQAQLTTEGNYQSVDQQYTKLARRQ</sequence>
<comment type="caution">
    <text evidence="7">The sequence shown here is derived from an EMBL/GenBank/DDBJ whole genome shotgun (WGS) entry which is preliminary data.</text>
</comment>
<dbReference type="GO" id="GO:0005886">
    <property type="term" value="C:plasma membrane"/>
    <property type="evidence" value="ECO:0007669"/>
    <property type="project" value="TreeGrafter"/>
</dbReference>
<dbReference type="CDD" id="cd00082">
    <property type="entry name" value="HisKA"/>
    <property type="match status" value="1"/>
</dbReference>
<dbReference type="Gene3D" id="1.10.287.130">
    <property type="match status" value="1"/>
</dbReference>
<dbReference type="SMART" id="SM00388">
    <property type="entry name" value="HisKA"/>
    <property type="match status" value="1"/>
</dbReference>
<dbReference type="OrthoDB" id="313284at2759"/>
<dbReference type="Proteomes" id="UP000785679">
    <property type="component" value="Unassembled WGS sequence"/>
</dbReference>
<evidence type="ECO:0000256" key="1">
    <source>
        <dbReference type="ARBA" id="ARBA00000085"/>
    </source>
</evidence>
<keyword evidence="3" id="KW-0597">Phosphoprotein</keyword>
<evidence type="ECO:0000313" key="8">
    <source>
        <dbReference type="Proteomes" id="UP000785679"/>
    </source>
</evidence>
<dbReference type="Pfam" id="PF02518">
    <property type="entry name" value="HATPase_c"/>
    <property type="match status" value="1"/>
</dbReference>
<dbReference type="PRINTS" id="PR00344">
    <property type="entry name" value="BCTRLSENSOR"/>
</dbReference>
<reference evidence="7" key="1">
    <citation type="submission" date="2019-06" db="EMBL/GenBank/DDBJ databases">
        <authorList>
            <person name="Zheng W."/>
        </authorList>
    </citation>
    <scope>NUCLEOTIDE SEQUENCE</scope>
    <source>
        <strain evidence="7">QDHG01</strain>
    </source>
</reference>
<gene>
    <name evidence="7" type="ORF">FGO68_gene11807</name>
</gene>
<dbReference type="PANTHER" id="PTHR43047">
    <property type="entry name" value="TWO-COMPONENT HISTIDINE PROTEIN KINASE"/>
    <property type="match status" value="1"/>
</dbReference>
<evidence type="ECO:0000313" key="7">
    <source>
        <dbReference type="EMBL" id="TNV82861.1"/>
    </source>
</evidence>
<dbReference type="InterPro" id="IPR003661">
    <property type="entry name" value="HisK_dim/P_dom"/>
</dbReference>
<dbReference type="AlphaFoldDB" id="A0A8J8NW07"/>
<dbReference type="SMART" id="SM00387">
    <property type="entry name" value="HATPase_c"/>
    <property type="match status" value="1"/>
</dbReference>
<name>A0A8J8NW07_HALGN</name>
<dbReference type="InterPro" id="IPR004358">
    <property type="entry name" value="Sig_transdc_His_kin-like_C"/>
</dbReference>